<accession>A0A1I6HJJ3</accession>
<dbReference type="EMBL" id="FOYO01000001">
    <property type="protein sequence ID" value="SFR54477.1"/>
    <property type="molecule type" value="Genomic_DNA"/>
</dbReference>
<dbReference type="Proteomes" id="UP000199658">
    <property type="component" value="Unassembled WGS sequence"/>
</dbReference>
<dbReference type="AlphaFoldDB" id="A0A1I6HJJ3"/>
<name>A0A1I6HJJ3_9RHOB</name>
<reference evidence="3" key="1">
    <citation type="submission" date="2016-10" db="EMBL/GenBank/DDBJ databases">
        <authorList>
            <person name="Varghese N."/>
            <person name="Submissions S."/>
        </authorList>
    </citation>
    <scope>NUCLEOTIDE SEQUENCE [LARGE SCALE GENOMIC DNA]</scope>
    <source>
        <strain evidence="3">DSM 26921</strain>
    </source>
</reference>
<keyword evidence="1" id="KW-0812">Transmembrane</keyword>
<proteinExistence type="predicted"/>
<evidence type="ECO:0000313" key="2">
    <source>
        <dbReference type="EMBL" id="SFR54477.1"/>
    </source>
</evidence>
<dbReference type="RefSeq" id="WP_090218495.1">
    <property type="nucleotide sequence ID" value="NZ_FOYO01000001.1"/>
</dbReference>
<gene>
    <name evidence="2" type="ORF">SAMN04488002_3070</name>
</gene>
<sequence>MSLGVFPNADPFSQMILLGAYLVFAFLYIFPARVIQVRHGYNAWILLVGFIPAIGAIALFWAFATSEPKLNSEVSA</sequence>
<dbReference type="STRING" id="670154.SAMN04488002_3070"/>
<keyword evidence="3" id="KW-1185">Reference proteome</keyword>
<evidence type="ECO:0000313" key="3">
    <source>
        <dbReference type="Proteomes" id="UP000199658"/>
    </source>
</evidence>
<dbReference type="OrthoDB" id="9812349at2"/>
<protein>
    <submittedName>
        <fullName evidence="2">Uncharacterized protein</fullName>
    </submittedName>
</protein>
<feature type="transmembrane region" description="Helical" evidence="1">
    <location>
        <begin position="12"/>
        <end position="31"/>
    </location>
</feature>
<feature type="transmembrane region" description="Helical" evidence="1">
    <location>
        <begin position="43"/>
        <end position="64"/>
    </location>
</feature>
<organism evidence="2 3">
    <name type="scientific">Litoreibacter janthinus</name>
    <dbReference type="NCBI Taxonomy" id="670154"/>
    <lineage>
        <taxon>Bacteria</taxon>
        <taxon>Pseudomonadati</taxon>
        <taxon>Pseudomonadota</taxon>
        <taxon>Alphaproteobacteria</taxon>
        <taxon>Rhodobacterales</taxon>
        <taxon>Roseobacteraceae</taxon>
        <taxon>Litoreibacter</taxon>
    </lineage>
</organism>
<evidence type="ECO:0000256" key="1">
    <source>
        <dbReference type="SAM" id="Phobius"/>
    </source>
</evidence>
<keyword evidence="1" id="KW-0472">Membrane</keyword>
<keyword evidence="1" id="KW-1133">Transmembrane helix</keyword>